<evidence type="ECO:0000313" key="1">
    <source>
        <dbReference type="EMBL" id="NYT49526.1"/>
    </source>
</evidence>
<dbReference type="CDD" id="cd08916">
    <property type="entry name" value="TrHb3_P"/>
    <property type="match status" value="1"/>
</dbReference>
<dbReference type="GO" id="GO:0019825">
    <property type="term" value="F:oxygen binding"/>
    <property type="evidence" value="ECO:0007669"/>
    <property type="project" value="InterPro"/>
</dbReference>
<dbReference type="SUPFAM" id="SSF46458">
    <property type="entry name" value="Globin-like"/>
    <property type="match status" value="1"/>
</dbReference>
<dbReference type="AlphaFoldDB" id="A0A853G4N6"/>
<name>A0A853G4N6_9BURK</name>
<dbReference type="Gene3D" id="1.10.490.10">
    <property type="entry name" value="Globins"/>
    <property type="match status" value="1"/>
</dbReference>
<organism evidence="1 2">
    <name type="scientific">Parapusillimonas granuli</name>
    <dbReference type="NCBI Taxonomy" id="380911"/>
    <lineage>
        <taxon>Bacteria</taxon>
        <taxon>Pseudomonadati</taxon>
        <taxon>Pseudomonadota</taxon>
        <taxon>Betaproteobacteria</taxon>
        <taxon>Burkholderiales</taxon>
        <taxon>Alcaligenaceae</taxon>
        <taxon>Parapusillimonas</taxon>
    </lineage>
</organism>
<dbReference type="RefSeq" id="WP_180154817.1">
    <property type="nucleotide sequence ID" value="NZ_JACCEM010000004.1"/>
</dbReference>
<dbReference type="InterPro" id="IPR009050">
    <property type="entry name" value="Globin-like_sf"/>
</dbReference>
<evidence type="ECO:0000313" key="2">
    <source>
        <dbReference type="Proteomes" id="UP000559809"/>
    </source>
</evidence>
<protein>
    <submittedName>
        <fullName evidence="1">Group III truncated hemoglobin</fullName>
    </submittedName>
</protein>
<reference evidence="1 2" key="1">
    <citation type="submission" date="2020-07" db="EMBL/GenBank/DDBJ databases">
        <title>Taxonomic revisions and descriptions of new bacterial species based on genomic comparisons in the high-G+C-content subgroup of the family Alcaligenaceae.</title>
        <authorList>
            <person name="Szabo A."/>
            <person name="Felfoldi T."/>
        </authorList>
    </citation>
    <scope>NUCLEOTIDE SEQUENCE [LARGE SCALE GENOMIC DNA]</scope>
    <source>
        <strain evidence="1 2">LMG 24012</strain>
    </source>
</reference>
<accession>A0A853G4N6</accession>
<dbReference type="Proteomes" id="UP000559809">
    <property type="component" value="Unassembled WGS sequence"/>
</dbReference>
<comment type="caution">
    <text evidence="1">The sequence shown here is derived from an EMBL/GenBank/DDBJ whole genome shotgun (WGS) entry which is preliminary data.</text>
</comment>
<dbReference type="EMBL" id="JACCEM010000004">
    <property type="protein sequence ID" value="NYT49526.1"/>
    <property type="molecule type" value="Genomic_DNA"/>
</dbReference>
<dbReference type="InterPro" id="IPR012292">
    <property type="entry name" value="Globin/Proto"/>
</dbReference>
<sequence>MNRSELTNEEEITTLVHRFYDKVRADSLLGPVFDAHIDDWDHHLAIMVRFWSSLLLGSGTYSGAPMPKHVALPSLDAGMFRHWLALFHETTSELPNRAFAAEAEKFAQRIARSLWYGYQINNHPNRLPTELHHG</sequence>
<gene>
    <name evidence="1" type="ORF">H0A72_09435</name>
</gene>
<proteinExistence type="predicted"/>
<dbReference type="GO" id="GO:0020037">
    <property type="term" value="F:heme binding"/>
    <property type="evidence" value="ECO:0007669"/>
    <property type="project" value="InterPro"/>
</dbReference>
<keyword evidence="2" id="KW-1185">Reference proteome</keyword>